<feature type="binding site" evidence="10">
    <location>
        <position position="54"/>
    </location>
    <ligand>
        <name>[4Fe-4S] cluster</name>
        <dbReference type="ChEBI" id="CHEBI:49883"/>
        <label>2</label>
    </ligand>
</feature>
<dbReference type="InterPro" id="IPR016099">
    <property type="entry name" value="Prismane-like_a/b-sand"/>
</dbReference>
<reference evidence="12" key="1">
    <citation type="submission" date="2012-02" db="EMBL/GenBank/DDBJ databases">
        <title>Complete sequence of Desulfitobacterium dichloroeliminans LMG P-21439.</title>
        <authorList>
            <person name="Lucas S."/>
            <person name="Han J."/>
            <person name="Lapidus A."/>
            <person name="Cheng J.-F."/>
            <person name="Goodwin L."/>
            <person name="Pitluck S."/>
            <person name="Peters L."/>
            <person name="Ovchinnikova G."/>
            <person name="Teshima H."/>
            <person name="Detter J.C."/>
            <person name="Han C."/>
            <person name="Tapia R."/>
            <person name="Land M."/>
            <person name="Hauser L."/>
            <person name="Kyrpides N."/>
            <person name="Ivanova N."/>
            <person name="Pagani I."/>
            <person name="Kruse T."/>
            <person name="de Vos W.M."/>
            <person name="Boon N."/>
            <person name="Smidt H."/>
            <person name="Woyke T."/>
        </authorList>
    </citation>
    <scope>NUCLEOTIDE SEQUENCE [LARGE SCALE GENOMIC DNA]</scope>
    <source>
        <strain evidence="12">LMG P-21439 / DCA1</strain>
    </source>
</reference>
<feature type="binding site" evidence="10">
    <location>
        <position position="475"/>
    </location>
    <ligand>
        <name>[Ni-4Fe-4S] cluster</name>
        <dbReference type="ChEBI" id="CHEBI:47739"/>
    </ligand>
</feature>
<sequence length="635" mass="67313">MLNIRSIDPAALDLAKKADKDGIETVWDRYEKQQPQCGFGSLGLCCRHCIQGPCRIDPFGKGPEKGICGATADVIVARNLLRQVAAGAAAHVDHAYEAVEALKLAAEGKIDYPIADINKLKAIATGLGIETESKEPNVLALEVVQVAYEDMGNHQKRPMRWVSAHAPKQRLEVWESLGILPRNPDREIREAMHQTTMGMDADPVNLVLATAKQGLVDGYGGLKLATDMQDILFGTPAPVVTEANLGVLKEDYVNLIVHGHVPLLSEKIVQWAKTLSPEAEAVGAKGVQVAGICCSGNEVLMRQGVPLATNYLAQELAIVTGAVDTMVVDVQCIMPSLGQIASCYHTELITTMPIVKIPGATHIPFTLEHADEAAQEIVRKAIAAYARRDPNKVHIPDYRAKIMAGFSVEAIVGALSKLDADQPLKPLVDNIVNGNIVGVVATVGCNNVKVAQDIFHVEMVKELLKNNVLVVATGCSAHALAKAGMMNSEGAEKYAGESLKVVLTAIGEAAGLGAPLPPVLHMGSCVDNSRIGDLVTALAGYLGVDTAALPVAASAPEPQHEKALSIGTWAVTMGFTTHLGVVPPVLGSKQVTELLTAGLTDVIGGKFYVETDPQTAAHGLIEDICKKRKALGLDQ</sequence>
<dbReference type="HOGENOM" id="CLU_030631_0_0_9"/>
<accession>L0F2W6</accession>
<evidence type="ECO:0000256" key="2">
    <source>
        <dbReference type="ARBA" id="ARBA00022485"/>
    </source>
</evidence>
<gene>
    <name evidence="11" type="ordered locus">Desdi_0655</name>
</gene>
<dbReference type="GO" id="GO:0006091">
    <property type="term" value="P:generation of precursor metabolites and energy"/>
    <property type="evidence" value="ECO:0007669"/>
    <property type="project" value="InterPro"/>
</dbReference>
<feature type="binding site" evidence="10">
    <location>
        <position position="525"/>
    </location>
    <ligand>
        <name>[Ni-4Fe-4S] cluster</name>
        <dbReference type="ChEBI" id="CHEBI:47739"/>
    </ligand>
</feature>
<evidence type="ECO:0000256" key="1">
    <source>
        <dbReference type="ARBA" id="ARBA00001966"/>
    </source>
</evidence>
<dbReference type="EC" id="1.2.7.4" evidence="9"/>
<comment type="catalytic activity">
    <reaction evidence="8 9">
        <text>CO + 2 oxidized [2Fe-2S]-[ferredoxin] + H2O = 2 reduced [2Fe-2S]-[ferredoxin] + CO2 + 2 H(+)</text>
        <dbReference type="Rhea" id="RHEA:21040"/>
        <dbReference type="Rhea" id="RHEA-COMP:10000"/>
        <dbReference type="Rhea" id="RHEA-COMP:10001"/>
        <dbReference type="ChEBI" id="CHEBI:15377"/>
        <dbReference type="ChEBI" id="CHEBI:15378"/>
        <dbReference type="ChEBI" id="CHEBI:16526"/>
        <dbReference type="ChEBI" id="CHEBI:17245"/>
        <dbReference type="ChEBI" id="CHEBI:33737"/>
        <dbReference type="ChEBI" id="CHEBI:33738"/>
        <dbReference type="EC" id="1.2.7.4"/>
    </reaction>
</comment>
<keyword evidence="5 9" id="KW-0560">Oxidoreductase</keyword>
<feature type="binding site" evidence="10">
    <location>
        <position position="68"/>
    </location>
    <ligand>
        <name>[4Fe-4S] cluster</name>
        <dbReference type="ChEBI" id="CHEBI:49883"/>
        <label>2</label>
    </ligand>
</feature>
<dbReference type="GO" id="GO:0050418">
    <property type="term" value="F:hydroxylamine reductase activity"/>
    <property type="evidence" value="ECO:0007669"/>
    <property type="project" value="TreeGrafter"/>
</dbReference>
<evidence type="ECO:0000256" key="3">
    <source>
        <dbReference type="ARBA" id="ARBA00022596"/>
    </source>
</evidence>
<dbReference type="Gene3D" id="1.20.1270.30">
    <property type="match status" value="1"/>
</dbReference>
<dbReference type="Gene3D" id="3.40.50.2030">
    <property type="match status" value="2"/>
</dbReference>
<dbReference type="InterPro" id="IPR016101">
    <property type="entry name" value="CO_DH_a-bundle"/>
</dbReference>
<dbReference type="RefSeq" id="WP_015261186.1">
    <property type="nucleotide sequence ID" value="NC_019903.1"/>
</dbReference>
<dbReference type="CDD" id="cd01915">
    <property type="entry name" value="CODH"/>
    <property type="match status" value="1"/>
</dbReference>
<keyword evidence="6 9" id="KW-0408">Iron</keyword>
<dbReference type="PIRSF" id="PIRSF005023">
    <property type="entry name" value="CODH"/>
    <property type="match status" value="1"/>
</dbReference>
<proteinExistence type="predicted"/>
<name>L0F2W6_DESDL</name>
<dbReference type="NCBIfam" id="TIGR01702">
    <property type="entry name" value="CO_DH_cata"/>
    <property type="match status" value="1"/>
</dbReference>
<evidence type="ECO:0000256" key="5">
    <source>
        <dbReference type="ARBA" id="ARBA00023002"/>
    </source>
</evidence>
<evidence type="ECO:0000256" key="9">
    <source>
        <dbReference type="PIRNR" id="PIRNR005023"/>
    </source>
</evidence>
<dbReference type="GO" id="GO:0042542">
    <property type="term" value="P:response to hydrogen peroxide"/>
    <property type="evidence" value="ECO:0007669"/>
    <property type="project" value="TreeGrafter"/>
</dbReference>
<dbReference type="InterPro" id="IPR011254">
    <property type="entry name" value="Prismane-like_sf"/>
</dbReference>
<dbReference type="GO" id="GO:0051539">
    <property type="term" value="F:4 iron, 4 sulfur cluster binding"/>
    <property type="evidence" value="ECO:0007669"/>
    <property type="project" value="UniProtKB-UniRule"/>
</dbReference>
<feature type="binding site" evidence="10">
    <location>
        <position position="46"/>
    </location>
    <ligand>
        <name>[4Fe-4S] cluster</name>
        <dbReference type="ChEBI" id="CHEBI:49883"/>
        <label>2</label>
    </ligand>
</feature>
<feature type="binding site" evidence="10">
    <location>
        <position position="294"/>
    </location>
    <ligand>
        <name>[Ni-4Fe-4S] cluster</name>
        <dbReference type="ChEBI" id="CHEBI:47739"/>
    </ligand>
</feature>
<feature type="binding site" evidence="10">
    <location>
        <position position="49"/>
    </location>
    <ligand>
        <name>[4Fe-4S] cluster</name>
        <dbReference type="ChEBI" id="CHEBI:49883"/>
        <label>2</label>
    </ligand>
</feature>
<evidence type="ECO:0000313" key="11">
    <source>
        <dbReference type="EMBL" id="AGA68184.1"/>
    </source>
</evidence>
<feature type="binding site" evidence="10">
    <location>
        <position position="445"/>
    </location>
    <ligand>
        <name>[Ni-4Fe-4S] cluster</name>
        <dbReference type="ChEBI" id="CHEBI:47739"/>
    </ligand>
</feature>
<dbReference type="Proteomes" id="UP000010797">
    <property type="component" value="Chromosome"/>
</dbReference>
<evidence type="ECO:0000256" key="10">
    <source>
        <dbReference type="PIRSR" id="PIRSR005023-1"/>
    </source>
</evidence>
<dbReference type="PANTHER" id="PTHR30109">
    <property type="entry name" value="HYDROXYLAMINE REDUCTASE"/>
    <property type="match status" value="1"/>
</dbReference>
<keyword evidence="2 9" id="KW-0004">4Fe-4S</keyword>
<dbReference type="EMBL" id="CP003344">
    <property type="protein sequence ID" value="AGA68184.1"/>
    <property type="molecule type" value="Genomic_DNA"/>
</dbReference>
<evidence type="ECO:0000313" key="12">
    <source>
        <dbReference type="Proteomes" id="UP000010797"/>
    </source>
</evidence>
<evidence type="ECO:0000256" key="7">
    <source>
        <dbReference type="ARBA" id="ARBA00023014"/>
    </source>
</evidence>
<dbReference type="OrthoDB" id="5478720at2"/>
<dbReference type="GO" id="GO:0004601">
    <property type="term" value="F:peroxidase activity"/>
    <property type="evidence" value="ECO:0007669"/>
    <property type="project" value="TreeGrafter"/>
</dbReference>
<keyword evidence="7 9" id="KW-0411">Iron-sulfur</keyword>
<dbReference type="InterPro" id="IPR010047">
    <property type="entry name" value="CODH"/>
</dbReference>
<feature type="binding site" evidence="10">
    <location>
        <position position="260"/>
    </location>
    <ligand>
        <name>[Ni-4Fe-4S] cluster</name>
        <dbReference type="ChEBI" id="CHEBI:47739"/>
    </ligand>
</feature>
<keyword evidence="3 10" id="KW-0533">Nickel</keyword>
<dbReference type="Pfam" id="PF03063">
    <property type="entry name" value="Prismane"/>
    <property type="match status" value="1"/>
</dbReference>
<dbReference type="eggNOG" id="COG1151">
    <property type="taxonomic scope" value="Bacteria"/>
</dbReference>
<evidence type="ECO:0000256" key="4">
    <source>
        <dbReference type="ARBA" id="ARBA00022723"/>
    </source>
</evidence>
<keyword evidence="12" id="KW-1185">Reference proteome</keyword>
<comment type="cofactor">
    <cofactor evidence="1">
        <name>[4Fe-4S] cluster</name>
        <dbReference type="ChEBI" id="CHEBI:49883"/>
    </cofactor>
</comment>
<evidence type="ECO:0000256" key="6">
    <source>
        <dbReference type="ARBA" id="ARBA00023004"/>
    </source>
</evidence>
<protein>
    <recommendedName>
        <fullName evidence="9">Carbon monoxide dehydrogenase</fullName>
        <ecNumber evidence="9">1.2.7.4</ecNumber>
    </recommendedName>
</protein>
<feature type="binding site" evidence="10">
    <location>
        <position position="332"/>
    </location>
    <ligand>
        <name>[Ni-4Fe-4S] cluster</name>
        <dbReference type="ChEBI" id="CHEBI:47739"/>
    </ligand>
</feature>
<evidence type="ECO:0000256" key="8">
    <source>
        <dbReference type="ARBA" id="ARBA00048733"/>
    </source>
</evidence>
<dbReference type="SUPFAM" id="SSF56821">
    <property type="entry name" value="Prismane protein-like"/>
    <property type="match status" value="1"/>
</dbReference>
<dbReference type="STRING" id="871963.Desdi_0655"/>
<dbReference type="GO" id="GO:0043885">
    <property type="term" value="F:anaerobic carbon-monoxide dehydrogenase activity"/>
    <property type="evidence" value="ECO:0007669"/>
    <property type="project" value="UniProtKB-UniRule"/>
</dbReference>
<organism evidence="11 12">
    <name type="scientific">Desulfitobacterium dichloroeliminans (strain LMG P-21439 / DCA1)</name>
    <dbReference type="NCBI Taxonomy" id="871963"/>
    <lineage>
        <taxon>Bacteria</taxon>
        <taxon>Bacillati</taxon>
        <taxon>Bacillota</taxon>
        <taxon>Clostridia</taxon>
        <taxon>Eubacteriales</taxon>
        <taxon>Desulfitobacteriaceae</taxon>
        <taxon>Desulfitobacterium</taxon>
    </lineage>
</organism>
<keyword evidence="4 9" id="KW-0479">Metal-binding</keyword>
<feature type="binding site" evidence="10">
    <location>
        <position position="37"/>
    </location>
    <ligand>
        <name>[4Fe-4S] cluster</name>
        <dbReference type="ChEBI" id="CHEBI:49883"/>
        <label>1</label>
        <note>ligand shared between dimeric partners</note>
    </ligand>
</feature>
<dbReference type="KEGG" id="ddl:Desdi_0655"/>
<dbReference type="InterPro" id="IPR004137">
    <property type="entry name" value="HCP/CODH"/>
</dbReference>
<dbReference type="PANTHER" id="PTHR30109:SF4">
    <property type="entry name" value="CARBON MONOXIDE DEHYDROGENASE"/>
    <property type="match status" value="1"/>
</dbReference>
<dbReference type="AlphaFoldDB" id="L0F2W6"/>
<dbReference type="GO" id="GO:0016151">
    <property type="term" value="F:nickel cation binding"/>
    <property type="evidence" value="ECO:0007669"/>
    <property type="project" value="InterPro"/>
</dbReference>
<feature type="binding site" evidence="10">
    <location>
        <position position="45"/>
    </location>
    <ligand>
        <name>[4Fe-4S] cluster</name>
        <dbReference type="ChEBI" id="CHEBI:49883"/>
        <label>1</label>
        <note>ligand shared between dimeric partners</note>
    </ligand>
</feature>